<dbReference type="Pfam" id="PF00903">
    <property type="entry name" value="Glyoxalase"/>
    <property type="match status" value="1"/>
</dbReference>
<reference evidence="3" key="1">
    <citation type="journal article" date="2019" name="Int. J. Syst. Evol. Microbiol.">
        <title>The Global Catalogue of Microorganisms (GCM) 10K type strain sequencing project: providing services to taxonomists for standard genome sequencing and annotation.</title>
        <authorList>
            <consortium name="The Broad Institute Genomics Platform"/>
            <consortium name="The Broad Institute Genome Sequencing Center for Infectious Disease"/>
            <person name="Wu L."/>
            <person name="Ma J."/>
        </authorList>
    </citation>
    <scope>NUCLEOTIDE SEQUENCE [LARGE SCALE GENOMIC DNA]</scope>
    <source>
        <strain evidence="3">CCUG 49018</strain>
    </source>
</reference>
<evidence type="ECO:0000313" key="3">
    <source>
        <dbReference type="Proteomes" id="UP001597182"/>
    </source>
</evidence>
<organism evidence="2 3">
    <name type="scientific">Pseudonocardia benzenivorans</name>
    <dbReference type="NCBI Taxonomy" id="228005"/>
    <lineage>
        <taxon>Bacteria</taxon>
        <taxon>Bacillati</taxon>
        <taxon>Actinomycetota</taxon>
        <taxon>Actinomycetes</taxon>
        <taxon>Pseudonocardiales</taxon>
        <taxon>Pseudonocardiaceae</taxon>
        <taxon>Pseudonocardia</taxon>
    </lineage>
</organism>
<dbReference type="PROSITE" id="PS51819">
    <property type="entry name" value="VOC"/>
    <property type="match status" value="1"/>
</dbReference>
<dbReference type="PANTHER" id="PTHR33993">
    <property type="entry name" value="GLYOXALASE-RELATED"/>
    <property type="match status" value="1"/>
</dbReference>
<name>A0ABW3VS29_9PSEU</name>
<dbReference type="SUPFAM" id="SSF54593">
    <property type="entry name" value="Glyoxalase/Bleomycin resistance protein/Dihydroxybiphenyl dioxygenase"/>
    <property type="match status" value="1"/>
</dbReference>
<proteinExistence type="predicted"/>
<dbReference type="RefSeq" id="WP_346092360.1">
    <property type="nucleotide sequence ID" value="NZ_BAABKS010000053.1"/>
</dbReference>
<sequence>MTTPESPARIGNVLHPVPDVAAAVEFYGSVFGFATKFVDGGRYAALDAGGTTLALAAPEEDVTGGVPAASIKVADVAAALAALVEAGGTVVREAEQGPHEVRAVARDPWGNTVVVYGPRQDSPG</sequence>
<comment type="caution">
    <text evidence="2">The sequence shown here is derived from an EMBL/GenBank/DDBJ whole genome shotgun (WGS) entry which is preliminary data.</text>
</comment>
<evidence type="ECO:0000259" key="1">
    <source>
        <dbReference type="PROSITE" id="PS51819"/>
    </source>
</evidence>
<dbReference type="InterPro" id="IPR029068">
    <property type="entry name" value="Glyas_Bleomycin-R_OHBP_Dase"/>
</dbReference>
<keyword evidence="3" id="KW-1185">Reference proteome</keyword>
<protein>
    <submittedName>
        <fullName evidence="2">VOC family protein</fullName>
    </submittedName>
</protein>
<gene>
    <name evidence="2" type="ORF">ACFQ34_27885</name>
</gene>
<dbReference type="InterPro" id="IPR052164">
    <property type="entry name" value="Anthracycline_SecMetBiosynth"/>
</dbReference>
<dbReference type="InterPro" id="IPR037523">
    <property type="entry name" value="VOC_core"/>
</dbReference>
<accession>A0ABW3VS29</accession>
<feature type="domain" description="VOC" evidence="1">
    <location>
        <begin position="9"/>
        <end position="118"/>
    </location>
</feature>
<dbReference type="Gene3D" id="3.10.180.10">
    <property type="entry name" value="2,3-Dihydroxybiphenyl 1,2-Dioxygenase, domain 1"/>
    <property type="match status" value="1"/>
</dbReference>
<dbReference type="EMBL" id="JBHTMB010000269">
    <property type="protein sequence ID" value="MFD1237125.1"/>
    <property type="molecule type" value="Genomic_DNA"/>
</dbReference>
<dbReference type="Proteomes" id="UP001597182">
    <property type="component" value="Unassembled WGS sequence"/>
</dbReference>
<evidence type="ECO:0000313" key="2">
    <source>
        <dbReference type="EMBL" id="MFD1237125.1"/>
    </source>
</evidence>
<dbReference type="InterPro" id="IPR004360">
    <property type="entry name" value="Glyas_Fos-R_dOase_dom"/>
</dbReference>